<protein>
    <submittedName>
        <fullName evidence="2">Uncharacterized protein</fullName>
    </submittedName>
</protein>
<dbReference type="HOGENOM" id="CLU_179977_0_0_3"/>
<reference evidence="2 3" key="1">
    <citation type="journal article" date="2007" name="DNA Res.">
        <title>Complete genomic structure of the bloom-forming toxic cyanobacterium Microcystis aeruginosa NIES-843.</title>
        <authorList>
            <person name="Kaneko T."/>
            <person name="Nakajima N."/>
            <person name="Okamoto S."/>
            <person name="Suzuki I."/>
            <person name="Tanabe Y."/>
            <person name="Tamaoki M."/>
            <person name="Nakamura Y."/>
            <person name="Kasai F."/>
            <person name="Watanabe A."/>
            <person name="Kawashima K."/>
            <person name="Kishida Y."/>
            <person name="Ono A."/>
            <person name="Shimizu Y."/>
            <person name="Takahashi C."/>
            <person name="Minami C."/>
            <person name="Fujishiro T."/>
            <person name="Kohara M."/>
            <person name="Katoh M."/>
            <person name="Nakazaki N."/>
            <person name="Nakayama S."/>
            <person name="Yamada M."/>
            <person name="Tabata S."/>
            <person name="Watanabe M.M."/>
        </authorList>
    </citation>
    <scope>NUCLEOTIDE SEQUENCE [LARGE SCALE GENOMIC DNA]</scope>
    <source>
        <strain evidence="3">NIES-843 / IAM M-247</strain>
    </source>
</reference>
<keyword evidence="1" id="KW-0812">Transmembrane</keyword>
<dbReference type="Proteomes" id="UP000001510">
    <property type="component" value="Chromosome"/>
</dbReference>
<dbReference type="eggNOG" id="ENOG503331U">
    <property type="taxonomic scope" value="Bacteria"/>
</dbReference>
<feature type="transmembrane region" description="Helical" evidence="1">
    <location>
        <begin position="7"/>
        <end position="34"/>
    </location>
</feature>
<dbReference type="STRING" id="449447.MAE_50630"/>
<dbReference type="AlphaFoldDB" id="B0JWZ8"/>
<gene>
    <name evidence="2" type="ordered locus">MAE_50630</name>
</gene>
<name>B0JWZ8_MICAN</name>
<dbReference type="KEGG" id="mar:MAE_50630"/>
<dbReference type="PaxDb" id="449447-MAE_50630"/>
<organism evidence="2 3">
    <name type="scientific">Microcystis aeruginosa (strain NIES-843 / IAM M-2473)</name>
    <dbReference type="NCBI Taxonomy" id="449447"/>
    <lineage>
        <taxon>Bacteria</taxon>
        <taxon>Bacillati</taxon>
        <taxon>Cyanobacteriota</taxon>
        <taxon>Cyanophyceae</taxon>
        <taxon>Oscillatoriophycideae</taxon>
        <taxon>Chroococcales</taxon>
        <taxon>Microcystaceae</taxon>
        <taxon>Microcystis</taxon>
    </lineage>
</organism>
<keyword evidence="1" id="KW-1133">Transmembrane helix</keyword>
<keyword evidence="3" id="KW-1185">Reference proteome</keyword>
<sequence length="101" mass="11731">MDKDTRFAILVIGIPFLGLAYCGLIFAVMIYWVWGREHPVTMATFFVLAPSLISGSIWLLASYKARQKQRLGLWLNVEADDIRSRRINMIKNDRLHLKTYD</sequence>
<dbReference type="EnsemblBacteria" id="BAG04885">
    <property type="protein sequence ID" value="BAG04885"/>
    <property type="gene ID" value="MAE_50630"/>
</dbReference>
<evidence type="ECO:0000313" key="2">
    <source>
        <dbReference type="EMBL" id="BAG04885.1"/>
    </source>
</evidence>
<keyword evidence="1" id="KW-0472">Membrane</keyword>
<feature type="transmembrane region" description="Helical" evidence="1">
    <location>
        <begin position="40"/>
        <end position="61"/>
    </location>
</feature>
<proteinExistence type="predicted"/>
<accession>B0JWZ8</accession>
<dbReference type="EMBL" id="AP009552">
    <property type="protein sequence ID" value="BAG04885.1"/>
    <property type="molecule type" value="Genomic_DNA"/>
</dbReference>
<evidence type="ECO:0000256" key="1">
    <source>
        <dbReference type="SAM" id="Phobius"/>
    </source>
</evidence>
<evidence type="ECO:0000313" key="3">
    <source>
        <dbReference type="Proteomes" id="UP000001510"/>
    </source>
</evidence>